<protein>
    <submittedName>
        <fullName evidence="2">6-phospho-beta-glucosidase</fullName>
    </submittedName>
</protein>
<dbReference type="EMBL" id="FMXC01000049">
    <property type="protein sequence ID" value="SDA70281.1"/>
    <property type="molecule type" value="Genomic_DNA"/>
</dbReference>
<evidence type="ECO:0000313" key="3">
    <source>
        <dbReference type="Proteomes" id="UP000181860"/>
    </source>
</evidence>
<name>A0ABY0MEJ6_9LACO</name>
<dbReference type="InterPro" id="IPR033132">
    <property type="entry name" value="GH_1_N_CS"/>
</dbReference>
<comment type="similarity">
    <text evidence="1">Belongs to the glycosyl hydrolase 1 family.</text>
</comment>
<dbReference type="InterPro" id="IPR001360">
    <property type="entry name" value="Glyco_hydro_1"/>
</dbReference>
<dbReference type="InterPro" id="IPR017853">
    <property type="entry name" value="GH"/>
</dbReference>
<accession>A0ABY0MEJ6</accession>
<gene>
    <name evidence="2" type="ORF">SAMN02983011_02289</name>
</gene>
<dbReference type="Gene3D" id="3.20.20.80">
    <property type="entry name" value="Glycosidases"/>
    <property type="match status" value="1"/>
</dbReference>
<dbReference type="PANTHER" id="PTHR10353:SF296">
    <property type="entry name" value="6-PHOSPHO-BETA-GLUCOSIDASE"/>
    <property type="match status" value="1"/>
</dbReference>
<evidence type="ECO:0000256" key="1">
    <source>
        <dbReference type="RuleBase" id="RU003690"/>
    </source>
</evidence>
<dbReference type="Pfam" id="PF00232">
    <property type="entry name" value="Glyco_hydro_1"/>
    <property type="match status" value="1"/>
</dbReference>
<dbReference type="PANTHER" id="PTHR10353">
    <property type="entry name" value="GLYCOSYL HYDROLASE"/>
    <property type="match status" value="1"/>
</dbReference>
<comment type="caution">
    <text evidence="2">The sequence shown here is derived from an EMBL/GenBank/DDBJ whole genome shotgun (WGS) entry which is preliminary data.</text>
</comment>
<organism evidence="2 3">
    <name type="scientific">Lactobacillus kefiranofaciens</name>
    <dbReference type="NCBI Taxonomy" id="267818"/>
    <lineage>
        <taxon>Bacteria</taxon>
        <taxon>Bacillati</taxon>
        <taxon>Bacillota</taxon>
        <taxon>Bacilli</taxon>
        <taxon>Lactobacillales</taxon>
        <taxon>Lactobacillaceae</taxon>
        <taxon>Lactobacillus</taxon>
    </lineage>
</organism>
<dbReference type="Proteomes" id="UP000181860">
    <property type="component" value="Unassembled WGS sequence"/>
</dbReference>
<dbReference type="PROSITE" id="PS00653">
    <property type="entry name" value="GLYCOSYL_HYDROL_F1_2"/>
    <property type="match status" value="1"/>
</dbReference>
<dbReference type="SUPFAM" id="SSF51445">
    <property type="entry name" value="(Trans)glycosidases"/>
    <property type="match status" value="1"/>
</dbReference>
<proteinExistence type="inferred from homology"/>
<sequence length="177" mass="20107">MSFNNKFTWGGATAANQYEGGKGLNAVDVLTNGSATEPRKVTWKKPNGETGATPLVWGQDFKLPEGSVPTMLDGYYYPSHQGTDFYHHYKEDIKLMAEMGFDVFRLSMNWSRILPNGDDEKPNEEGLAFYDKVFDECAKYDIEPLVTLSHYENPTFIDYSLRWLEGSSFDRCLCSLL</sequence>
<reference evidence="2 3" key="1">
    <citation type="submission" date="2016-10" db="EMBL/GenBank/DDBJ databases">
        <authorList>
            <person name="Varghese N."/>
            <person name="Submissions S."/>
        </authorList>
    </citation>
    <scope>NUCLEOTIDE SEQUENCE [LARGE SCALE GENOMIC DNA]</scope>
    <source>
        <strain evidence="2 3">ATCC 43761</strain>
    </source>
</reference>
<evidence type="ECO:0000313" key="2">
    <source>
        <dbReference type="EMBL" id="SDA70281.1"/>
    </source>
</evidence>
<keyword evidence="3" id="KW-1185">Reference proteome</keyword>